<dbReference type="SUPFAM" id="SSF49899">
    <property type="entry name" value="Concanavalin A-like lectins/glucanases"/>
    <property type="match status" value="1"/>
</dbReference>
<dbReference type="GO" id="GO:0005737">
    <property type="term" value="C:cytoplasm"/>
    <property type="evidence" value="ECO:0007669"/>
    <property type="project" value="TreeGrafter"/>
</dbReference>
<dbReference type="Proteomes" id="UP000044602">
    <property type="component" value="Unassembled WGS sequence"/>
</dbReference>
<dbReference type="Gene3D" id="2.115.10.20">
    <property type="entry name" value="Glycosyl hydrolase domain, family 43"/>
    <property type="match status" value="2"/>
</dbReference>
<accession>A0A0G4M934</accession>
<proteinExistence type="inferred from homology"/>
<name>A0A0G4M934_VERLO</name>
<dbReference type="InterPro" id="IPR013189">
    <property type="entry name" value="Glyco_hydro_32_C"/>
</dbReference>
<protein>
    <recommendedName>
        <fullName evidence="9">Glycosyl hydrolase family 32 N-terminal domain-containing protein</fullName>
    </recommendedName>
</protein>
<dbReference type="PANTHER" id="PTHR42800:SF3">
    <property type="entry name" value="GLYCOSYL HYDROLASE FAMILY 32 N-TERMINAL DOMAIN-CONTAINING PROTEIN"/>
    <property type="match status" value="1"/>
</dbReference>
<evidence type="ECO:0000256" key="2">
    <source>
        <dbReference type="ARBA" id="ARBA00022801"/>
    </source>
</evidence>
<keyword evidence="8" id="KW-1185">Reference proteome</keyword>
<evidence type="ECO:0000259" key="5">
    <source>
        <dbReference type="Pfam" id="PF00251"/>
    </source>
</evidence>
<dbReference type="EMBL" id="CVQH01021452">
    <property type="protein sequence ID" value="CRK30666.1"/>
    <property type="molecule type" value="Genomic_DNA"/>
</dbReference>
<dbReference type="Pfam" id="PF00251">
    <property type="entry name" value="Glyco_hydro_32N"/>
    <property type="match status" value="2"/>
</dbReference>
<evidence type="ECO:0000256" key="4">
    <source>
        <dbReference type="RuleBase" id="RU362110"/>
    </source>
</evidence>
<gene>
    <name evidence="7" type="ORF">BN1708_015823</name>
</gene>
<sequence>MSLVTTRTTAHEASTQARLPLKHHAPSYHLKARGWMNDPCGPGYNPITKTYHIFYQWNPYGCEWGNMSWGHATSQDGLRWTHAPSGEPALKPSEPYDKEGIFTGCFWPTGPHGEKDQLTVVYSSIAALPIHWTLKHIRNSEGVSLATSTDAGKTWQKSELNPILVGEPEGVEVTGFRDPFLAEWPALNRIRGEKSLYGFLSGGVVGKGPTVFLYAIQPDNLTEWKYLGPLVDLAPGFRAPGSWTGNFGVNWECVNFLSLQDGAHEQDFLLMGTEGGVKPRYKEGDEEPLGQWSSWFSGSVEQTAAGPRLRHEFDGVLDHGSLYAPNSYWKYLGPLVDLAPGFRAPGSWTGNFGVNWECVNFLSLQDGAHEQDFLLMGTEGGVKPRYKEGDEEPLGQWSSWFSGSVEQTAAGPRLRHEFDGVLDHGSLYAPNSYVHPETQKRITIGWVREDGLPMSRCKARGWTGFLSLPRELFLSTTHNVTRGLQSPIEDIRSFKILESGSGGKTVQTLGIKPMDDLRTLRPSRPAEWSSLGRTSAAGILRERTRNQSWELDAVITVDPRQRRVGFNICQSPDGLQRTTVYFTPQTEQIVVDKSLSNTEADVDKSLLDAPFTLLYSLENGTEKLEKLRLRIFRDGDVLEVFANDRFALTTTVYCDDSCAGISWFLDDEGSHSVFDSVQLWEDMAGTQGQVPEIGQPHL</sequence>
<feature type="domain" description="Glycosyl hydrolase family 32 C-terminal" evidence="6">
    <location>
        <begin position="539"/>
        <end position="681"/>
    </location>
</feature>
<evidence type="ECO:0000313" key="8">
    <source>
        <dbReference type="Proteomes" id="UP000044602"/>
    </source>
</evidence>
<dbReference type="AlphaFoldDB" id="A0A0G4M934"/>
<dbReference type="SMART" id="SM00640">
    <property type="entry name" value="Glyco_32"/>
    <property type="match status" value="1"/>
</dbReference>
<evidence type="ECO:0000256" key="1">
    <source>
        <dbReference type="ARBA" id="ARBA00009902"/>
    </source>
</evidence>
<dbReference type="PANTHER" id="PTHR42800">
    <property type="entry name" value="EXOINULINASE INUD (AFU_ORTHOLOGUE AFUA_5G00480)"/>
    <property type="match status" value="1"/>
</dbReference>
<dbReference type="Gene3D" id="2.60.120.560">
    <property type="entry name" value="Exo-inulinase, domain 1"/>
    <property type="match status" value="1"/>
</dbReference>
<comment type="similarity">
    <text evidence="1 4">Belongs to the glycosyl hydrolase 32 family.</text>
</comment>
<dbReference type="GO" id="GO:0004575">
    <property type="term" value="F:sucrose alpha-glucosidase activity"/>
    <property type="evidence" value="ECO:0007669"/>
    <property type="project" value="TreeGrafter"/>
</dbReference>
<dbReference type="InterPro" id="IPR013320">
    <property type="entry name" value="ConA-like_dom_sf"/>
</dbReference>
<evidence type="ECO:0000313" key="7">
    <source>
        <dbReference type="EMBL" id="CRK30666.1"/>
    </source>
</evidence>
<evidence type="ECO:0000256" key="3">
    <source>
        <dbReference type="ARBA" id="ARBA00023295"/>
    </source>
</evidence>
<dbReference type="CDD" id="cd18621">
    <property type="entry name" value="GH32_XdINV-like"/>
    <property type="match status" value="1"/>
</dbReference>
<dbReference type="InterPro" id="IPR023296">
    <property type="entry name" value="Glyco_hydro_beta-prop_sf"/>
</dbReference>
<dbReference type="SUPFAM" id="SSF75005">
    <property type="entry name" value="Arabinanase/levansucrase/invertase"/>
    <property type="match status" value="2"/>
</dbReference>
<dbReference type="STRING" id="100787.A0A0G4M934"/>
<feature type="domain" description="Glycosyl hydrolase family 32 N-terminal" evidence="5">
    <location>
        <begin position="352"/>
        <end position="477"/>
    </location>
</feature>
<evidence type="ECO:0000259" key="6">
    <source>
        <dbReference type="Pfam" id="PF08244"/>
    </source>
</evidence>
<organism evidence="7 8">
    <name type="scientific">Verticillium longisporum</name>
    <name type="common">Verticillium dahliae var. longisporum</name>
    <dbReference type="NCBI Taxonomy" id="100787"/>
    <lineage>
        <taxon>Eukaryota</taxon>
        <taxon>Fungi</taxon>
        <taxon>Dikarya</taxon>
        <taxon>Ascomycota</taxon>
        <taxon>Pezizomycotina</taxon>
        <taxon>Sordariomycetes</taxon>
        <taxon>Hypocreomycetidae</taxon>
        <taxon>Glomerellales</taxon>
        <taxon>Plectosphaerellaceae</taxon>
        <taxon>Verticillium</taxon>
    </lineage>
</organism>
<dbReference type="Pfam" id="PF08244">
    <property type="entry name" value="Glyco_hydro_32C"/>
    <property type="match status" value="1"/>
</dbReference>
<feature type="domain" description="Glycosyl hydrolase family 32 N-terminal" evidence="5">
    <location>
        <begin position="33"/>
        <end position="329"/>
    </location>
</feature>
<dbReference type="InterPro" id="IPR013148">
    <property type="entry name" value="Glyco_hydro_32_N"/>
</dbReference>
<dbReference type="GO" id="GO:0005987">
    <property type="term" value="P:sucrose catabolic process"/>
    <property type="evidence" value="ECO:0007669"/>
    <property type="project" value="TreeGrafter"/>
</dbReference>
<keyword evidence="2 4" id="KW-0378">Hydrolase</keyword>
<reference evidence="7 8" key="1">
    <citation type="submission" date="2015-05" db="EMBL/GenBank/DDBJ databases">
        <authorList>
            <person name="Wang D.B."/>
            <person name="Wang M."/>
        </authorList>
    </citation>
    <scope>NUCLEOTIDE SEQUENCE [LARGE SCALE GENOMIC DNA]</scope>
    <source>
        <strain evidence="7">VL1</strain>
    </source>
</reference>
<dbReference type="InterPro" id="IPR001362">
    <property type="entry name" value="Glyco_hydro_32"/>
</dbReference>
<evidence type="ECO:0008006" key="9">
    <source>
        <dbReference type="Google" id="ProtNLM"/>
    </source>
</evidence>
<keyword evidence="3 4" id="KW-0326">Glycosidase</keyword>